<dbReference type="Gene3D" id="4.10.410.10">
    <property type="entry name" value="Pancreatic trypsin inhibitor Kunitz domain"/>
    <property type="match status" value="3"/>
</dbReference>
<dbReference type="STRING" id="27835.A0A0N4YL47"/>
<organism evidence="5">
    <name type="scientific">Nippostrongylus brasiliensis</name>
    <name type="common">Rat hookworm</name>
    <dbReference type="NCBI Taxonomy" id="27835"/>
    <lineage>
        <taxon>Eukaryota</taxon>
        <taxon>Metazoa</taxon>
        <taxon>Ecdysozoa</taxon>
        <taxon>Nematoda</taxon>
        <taxon>Chromadorea</taxon>
        <taxon>Rhabditida</taxon>
        <taxon>Rhabditina</taxon>
        <taxon>Rhabditomorpha</taxon>
        <taxon>Strongyloidea</taxon>
        <taxon>Heligmosomidae</taxon>
        <taxon>Nippostrongylus</taxon>
    </lineage>
</organism>
<dbReference type="PROSITE" id="PS50279">
    <property type="entry name" value="BPTI_KUNITZ_2"/>
    <property type="match status" value="3"/>
</dbReference>
<name>A0A0N4YL47_NIPBR</name>
<dbReference type="Pfam" id="PF00014">
    <property type="entry name" value="Kunitz_BPTI"/>
    <property type="match status" value="3"/>
</dbReference>
<feature type="transmembrane region" description="Helical" evidence="1">
    <location>
        <begin position="418"/>
        <end position="440"/>
    </location>
</feature>
<dbReference type="InterPro" id="IPR020901">
    <property type="entry name" value="Prtase_inh_Kunz-CS"/>
</dbReference>
<dbReference type="SMART" id="SM00131">
    <property type="entry name" value="KU"/>
    <property type="match status" value="3"/>
</dbReference>
<dbReference type="SUPFAM" id="SSF57362">
    <property type="entry name" value="BPTI-like"/>
    <property type="match status" value="3"/>
</dbReference>
<keyword evidence="4" id="KW-1185">Reference proteome</keyword>
<accession>A0A0N4YL47</accession>
<dbReference type="PROSITE" id="PS00280">
    <property type="entry name" value="BPTI_KUNITZ_1"/>
    <property type="match status" value="1"/>
</dbReference>
<dbReference type="AlphaFoldDB" id="A0A0N4YL47"/>
<protein>
    <submittedName>
        <fullName evidence="5">Kunitz/Bovine pancreatic trypsin inhibitor domain protein</fullName>
    </submittedName>
</protein>
<dbReference type="WBParaSite" id="NBR_0001780301-mRNA-1">
    <property type="protein sequence ID" value="NBR_0001780301-mRNA-1"/>
    <property type="gene ID" value="NBR_0001780301"/>
</dbReference>
<dbReference type="Pfam" id="PF01683">
    <property type="entry name" value="EB"/>
    <property type="match status" value="1"/>
</dbReference>
<dbReference type="CDD" id="cd00109">
    <property type="entry name" value="Kunitz-type"/>
    <property type="match status" value="1"/>
</dbReference>
<dbReference type="InterPro" id="IPR002223">
    <property type="entry name" value="Kunitz_BPTI"/>
</dbReference>
<evidence type="ECO:0000313" key="5">
    <source>
        <dbReference type="WBParaSite" id="NBR_0001780301-mRNA-1"/>
    </source>
</evidence>
<evidence type="ECO:0000313" key="4">
    <source>
        <dbReference type="Proteomes" id="UP000271162"/>
    </source>
</evidence>
<dbReference type="InterPro" id="IPR006149">
    <property type="entry name" value="EB_dom"/>
</dbReference>
<keyword evidence="1" id="KW-0812">Transmembrane</keyword>
<proteinExistence type="predicted"/>
<dbReference type="PANTHER" id="PTHR46339">
    <property type="entry name" value="PROTEIN CBG15282-RELATED"/>
    <property type="match status" value="1"/>
</dbReference>
<dbReference type="Proteomes" id="UP000271162">
    <property type="component" value="Unassembled WGS sequence"/>
</dbReference>
<dbReference type="EMBL" id="UYSL01022984">
    <property type="protein sequence ID" value="VDL81524.1"/>
    <property type="molecule type" value="Genomic_DNA"/>
</dbReference>
<dbReference type="PANTHER" id="PTHR46339:SF10">
    <property type="entry name" value="BPTI_KUNITZ INHIBITOR DOMAIN-CONTAINING PROTEIN"/>
    <property type="match status" value="1"/>
</dbReference>
<feature type="domain" description="BPTI/Kunitz inhibitor" evidence="2">
    <location>
        <begin position="287"/>
        <end position="341"/>
    </location>
</feature>
<feature type="domain" description="BPTI/Kunitz inhibitor" evidence="2">
    <location>
        <begin position="160"/>
        <end position="213"/>
    </location>
</feature>
<evidence type="ECO:0000256" key="1">
    <source>
        <dbReference type="SAM" id="Phobius"/>
    </source>
</evidence>
<keyword evidence="1" id="KW-1133">Transmembrane helix</keyword>
<reference evidence="3 4" key="2">
    <citation type="submission" date="2018-11" db="EMBL/GenBank/DDBJ databases">
        <authorList>
            <consortium name="Pathogen Informatics"/>
        </authorList>
    </citation>
    <scope>NUCLEOTIDE SEQUENCE [LARGE SCALE GENOMIC DNA]</scope>
</reference>
<feature type="domain" description="BPTI/Kunitz inhibitor" evidence="2">
    <location>
        <begin position="347"/>
        <end position="399"/>
    </location>
</feature>
<dbReference type="InterPro" id="IPR036880">
    <property type="entry name" value="Kunitz_BPTI_sf"/>
</dbReference>
<dbReference type="CDD" id="cd22593">
    <property type="entry name" value="Kunitz_conkunitzin"/>
    <property type="match status" value="1"/>
</dbReference>
<dbReference type="InterPro" id="IPR053014">
    <property type="entry name" value="Cuticle_assoc_divergent"/>
</dbReference>
<gene>
    <name evidence="3" type="ORF">NBR_LOCUS17804</name>
</gene>
<sequence>MIFSKNPGPQIICLFLATIHSLRSLEQGPLTIGEFCSTDSECTEGAQCSMGRCSCLSTHISIERFCWRKIPPEESGCSFDAQCGAVWPGAVCLTGTCKCPFPMVSAPTKEGTVCHLIGAPSTCHFLSDQDRSKGFIGCDDFPDVYDCIDGLCCPSRALTCIQPRDVGRGTSPSLRSTRWYHNPVSHTCQTFEFSGVGGNSNNFLNKEHCEFYCVSRCPRGQPLSTDDSGMSISSTSCSQPSQKCGSEHFECTKVEDSVQQCCPNRGFICSEWGGVETGMYNHSQINDRLPYSSGSTTAGRQGPTTRWYWSRQRYECVSFVYFGQGGNFNNFLSKEHCNEFCSPSSLCNEPLSKGVRCHETSSSRFWYNASLGACQVFSYRGCQGNSNSFPSLESCHQTCGGVEGRCVFLRAVRCMNYFLFYFILFALLGAPNKALLCTYINTNNINVT</sequence>
<keyword evidence="1" id="KW-0472">Membrane</keyword>
<evidence type="ECO:0000259" key="2">
    <source>
        <dbReference type="PROSITE" id="PS50279"/>
    </source>
</evidence>
<dbReference type="GO" id="GO:0004867">
    <property type="term" value="F:serine-type endopeptidase inhibitor activity"/>
    <property type="evidence" value="ECO:0007669"/>
    <property type="project" value="InterPro"/>
</dbReference>
<reference evidence="5" key="1">
    <citation type="submission" date="2017-02" db="UniProtKB">
        <authorList>
            <consortium name="WormBaseParasite"/>
        </authorList>
    </citation>
    <scope>IDENTIFICATION</scope>
</reference>
<evidence type="ECO:0000313" key="3">
    <source>
        <dbReference type="EMBL" id="VDL81524.1"/>
    </source>
</evidence>